<dbReference type="InterPro" id="IPR016181">
    <property type="entry name" value="Acyl_CoA_acyltransferase"/>
</dbReference>
<dbReference type="Gene3D" id="3.40.630.30">
    <property type="match status" value="1"/>
</dbReference>
<protein>
    <submittedName>
        <fullName evidence="1">N-acetyltransferase</fullName>
    </submittedName>
</protein>
<gene>
    <name evidence="1" type="ORF">RN606_02795</name>
</gene>
<evidence type="ECO:0000313" key="1">
    <source>
        <dbReference type="EMBL" id="WNM25091.1"/>
    </source>
</evidence>
<accession>A0AA96FAD7</accession>
<name>A0AA96FAD7_9MICO</name>
<dbReference type="RefSeq" id="WP_313499777.1">
    <property type="nucleotide sequence ID" value="NZ_CP134879.1"/>
</dbReference>
<dbReference type="EMBL" id="CP134879">
    <property type="protein sequence ID" value="WNM25091.1"/>
    <property type="molecule type" value="Genomic_DNA"/>
</dbReference>
<dbReference type="SUPFAM" id="SSF55729">
    <property type="entry name" value="Acyl-CoA N-acyltransferases (Nat)"/>
    <property type="match status" value="1"/>
</dbReference>
<evidence type="ECO:0000313" key="2">
    <source>
        <dbReference type="Proteomes" id="UP001304125"/>
    </source>
</evidence>
<reference evidence="1 2" key="1">
    <citation type="submission" date="2023-09" db="EMBL/GenBank/DDBJ databases">
        <title>Demequina sp. a novel bacteria isolated from Capsicum annuum.</title>
        <authorList>
            <person name="Humaira Z."/>
            <person name="Lee J."/>
            <person name="Cho D."/>
        </authorList>
    </citation>
    <scope>NUCLEOTIDE SEQUENCE [LARGE SCALE GENOMIC DNA]</scope>
    <source>
        <strain evidence="1 2">OYTSA14</strain>
    </source>
</reference>
<keyword evidence="2" id="KW-1185">Reference proteome</keyword>
<dbReference type="AlphaFoldDB" id="A0AA96FAD7"/>
<sequence length="169" mass="17845">MTEALEARRRRRWRAGALAILLAANPGYLARVGGGSRLADARDVLTAFPAGAGREQKISLGLSGAAGLAACADVNVGWPNPAHAHVGLLMTAGERDRHGLGRRMHDAVVATLEVYPQVRTLRLAIVGTNAHVAEPFWSALGYCPNGESKPYASGGAESVARVWERALSQ</sequence>
<proteinExistence type="predicted"/>
<organism evidence="1 2">
    <name type="scientific">Demequina capsici</name>
    <dbReference type="NCBI Taxonomy" id="3075620"/>
    <lineage>
        <taxon>Bacteria</taxon>
        <taxon>Bacillati</taxon>
        <taxon>Actinomycetota</taxon>
        <taxon>Actinomycetes</taxon>
        <taxon>Micrococcales</taxon>
        <taxon>Demequinaceae</taxon>
        <taxon>Demequina</taxon>
    </lineage>
</organism>
<dbReference type="Proteomes" id="UP001304125">
    <property type="component" value="Chromosome"/>
</dbReference>